<reference evidence="2" key="1">
    <citation type="submission" date="2023-07" db="EMBL/GenBank/DDBJ databases">
        <title>Genomic Encyclopedia of Type Strains, Phase IV (KMG-IV): sequencing the most valuable type-strain genomes for metagenomic binning, comparative biology and taxonomic classification.</title>
        <authorList>
            <person name="Goeker M."/>
        </authorList>
    </citation>
    <scope>NUCLEOTIDE SEQUENCE</scope>
    <source>
        <strain evidence="2">DSM 24202</strain>
    </source>
</reference>
<keyword evidence="3" id="KW-1185">Reference proteome</keyword>
<name>A0AAE4AQT8_9BACT</name>
<keyword evidence="1" id="KW-0812">Transmembrane</keyword>
<sequence>MLFLVLIFLYIGLHALAAVMADCRPAGTKSKPKLILFILAQGILVFLLIRLLIYLF</sequence>
<comment type="caution">
    <text evidence="2">The sequence shown here is derived from an EMBL/GenBank/DDBJ whole genome shotgun (WGS) entry which is preliminary data.</text>
</comment>
<accession>A0AAE4AQT8</accession>
<evidence type="ECO:0000313" key="3">
    <source>
        <dbReference type="Proteomes" id="UP001238163"/>
    </source>
</evidence>
<feature type="transmembrane region" description="Helical" evidence="1">
    <location>
        <begin position="33"/>
        <end position="55"/>
    </location>
</feature>
<dbReference type="EMBL" id="JAUSVL010000001">
    <property type="protein sequence ID" value="MDQ0291880.1"/>
    <property type="molecule type" value="Genomic_DNA"/>
</dbReference>
<keyword evidence="1" id="KW-0472">Membrane</keyword>
<evidence type="ECO:0000313" key="2">
    <source>
        <dbReference type="EMBL" id="MDQ0291880.1"/>
    </source>
</evidence>
<gene>
    <name evidence="2" type="ORF">J3R75_003987</name>
</gene>
<organism evidence="2 3">
    <name type="scientific">Oligosphaera ethanolica</name>
    <dbReference type="NCBI Taxonomy" id="760260"/>
    <lineage>
        <taxon>Bacteria</taxon>
        <taxon>Pseudomonadati</taxon>
        <taxon>Lentisphaerota</taxon>
        <taxon>Oligosphaeria</taxon>
        <taxon>Oligosphaerales</taxon>
        <taxon>Oligosphaeraceae</taxon>
        <taxon>Oligosphaera</taxon>
    </lineage>
</organism>
<dbReference type="Proteomes" id="UP001238163">
    <property type="component" value="Unassembled WGS sequence"/>
</dbReference>
<protein>
    <submittedName>
        <fullName evidence="2">Uncharacterized protein</fullName>
    </submittedName>
</protein>
<proteinExistence type="predicted"/>
<keyword evidence="1" id="KW-1133">Transmembrane helix</keyword>
<evidence type="ECO:0000256" key="1">
    <source>
        <dbReference type="SAM" id="Phobius"/>
    </source>
</evidence>
<dbReference type="AlphaFoldDB" id="A0AAE4AQT8"/>